<evidence type="ECO:0000313" key="4">
    <source>
        <dbReference type="EMBL" id="MBN3272240.1"/>
    </source>
</evidence>
<dbReference type="Pfam" id="PF07894">
    <property type="entry name" value="SACK1"/>
    <property type="match status" value="1"/>
</dbReference>
<feature type="compositionally biased region" description="Basic and acidic residues" evidence="2">
    <location>
        <begin position="789"/>
        <end position="800"/>
    </location>
</feature>
<feature type="compositionally biased region" description="Polar residues" evidence="2">
    <location>
        <begin position="704"/>
        <end position="726"/>
    </location>
</feature>
<dbReference type="PANTHER" id="PTHR16181">
    <property type="entry name" value="PROTEIN FAM83A-RELATED"/>
    <property type="match status" value="1"/>
</dbReference>
<sequence>MEPFSQLSSLTGEVKPEEYILPHYKESYRLAIDALVDGGQQSYQEFLTNEKLGDFLSEEELAFITENAEKPPQVNPLDPCEDIQDDSSSTGTYWPVESDVETPDLDLGWPCFLPELSNKTNVDLYFHPPRQNCPTIKEVIRKSIQDARKVIAIVMDVFTDVDIFKEIVDASVRGVPVYLLLDEFQFKSFLTMAEKQEVQVQRLRNMRVRTIKGQEYLCRSGAKFHGALEQKFLLVDCHTVVYGSYSFMWSFEKINLSMVQVITGQLVECYDEEFRTLFARSAIPNIFSPENVAPDVRQERWQNGTSAVSAYVSHGQPFDKRDKLRHTLDTVYMKACGRQLNVTNNMGEMDSDETYQQRTFGYRPGPTGLNVQNRIQQLQSTETSNYLKRHSYAGEKQETPLYVQNRASNFGSSNWNVGRDGYGAPGRTDFKSKYNAFQGGGGEQFQKGRLTQPYHSSNMRKSFHGTDSHVHILQQNMPTLERTTKSFLRTWRIESYLNNSESPLEDCGDYPAAQYDGLEVTENKPNQMYPVHSRLRSSLVFKSTIPEQLETNSYASNASSSTMGRAQDKHHNSSANLYYSAVHRNPAVQTENRMRQDDFVQKRRSLQIYDATLGRTPAKNPDVLQQVEGCGYKRHSINEPKPSQDYIVNKDNSSYMYGTLGRRQPDKYMTSQGNNYTQNMHALQNLDGQSSTSQHSVKKEAENKTLSTSNWQPPPSRTMSATSLADSRQKEQNAGKANKESEGSPRFFKRSTNKIKSLLNLTDKSPKSKRSSNYNISDSSDILVSDDEDQKHRTNKEKNKLSTSTANSVKSIDSLGHSKINQKLQLKENLFSEEAPVSSVPRFSTEHLNNETDKEEKASAVISPATSSAVVNHQPETRKIHPENSSAVSQALQRNRPNDKRVYSRFESFCTFENQSSKPTDSREQTVTTGAMYTAEKNNSVSNHGITNATFVHHTSMGYPTYSHNDNKIGRFMQRFVGNFIHKHK</sequence>
<gene>
    <name evidence="4" type="primary">Fam83b_1</name>
    <name evidence="4" type="ORF">GTO93_0018736</name>
</gene>
<organism evidence="4 5">
    <name type="scientific">Polyodon spathula</name>
    <name type="common">North American paddlefish</name>
    <name type="synonym">Squalus spathula</name>
    <dbReference type="NCBI Taxonomy" id="7913"/>
    <lineage>
        <taxon>Eukaryota</taxon>
        <taxon>Metazoa</taxon>
        <taxon>Chordata</taxon>
        <taxon>Craniata</taxon>
        <taxon>Vertebrata</taxon>
        <taxon>Euteleostomi</taxon>
        <taxon>Actinopterygii</taxon>
        <taxon>Chondrostei</taxon>
        <taxon>Acipenseriformes</taxon>
        <taxon>Polyodontidae</taxon>
        <taxon>Polyodon</taxon>
    </lineage>
</organism>
<reference evidence="4" key="1">
    <citation type="journal article" date="2021" name="Cell">
        <title>Tracing the genetic footprints of vertebrate landing in non-teleost ray-finned fishes.</title>
        <authorList>
            <person name="Bi X."/>
            <person name="Wang K."/>
            <person name="Yang L."/>
            <person name="Pan H."/>
            <person name="Jiang H."/>
            <person name="Wei Q."/>
            <person name="Fang M."/>
            <person name="Yu H."/>
            <person name="Zhu C."/>
            <person name="Cai Y."/>
            <person name="He Y."/>
            <person name="Gan X."/>
            <person name="Zeng H."/>
            <person name="Yu D."/>
            <person name="Zhu Y."/>
            <person name="Jiang H."/>
            <person name="Qiu Q."/>
            <person name="Yang H."/>
            <person name="Zhang Y.E."/>
            <person name="Wang W."/>
            <person name="Zhu M."/>
            <person name="He S."/>
            <person name="Zhang G."/>
        </authorList>
    </citation>
    <scope>NUCLEOTIDE SEQUENCE</scope>
    <source>
        <strain evidence="4">Pddl_001</strain>
    </source>
</reference>
<evidence type="ECO:0000259" key="3">
    <source>
        <dbReference type="Pfam" id="PF07894"/>
    </source>
</evidence>
<evidence type="ECO:0000313" key="5">
    <source>
        <dbReference type="Proteomes" id="UP001166093"/>
    </source>
</evidence>
<comment type="similarity">
    <text evidence="1">Belongs to the FAM83 family.</text>
</comment>
<feature type="compositionally biased region" description="Polar residues" evidence="2">
    <location>
        <begin position="883"/>
        <end position="895"/>
    </location>
</feature>
<accession>A0ABS2XDB2</accession>
<keyword evidence="5" id="KW-1185">Reference proteome</keyword>
<dbReference type="InterPro" id="IPR050944">
    <property type="entry name" value="FAM83"/>
</dbReference>
<feature type="domain" description="Scaffolding anchor of CK1" evidence="3">
    <location>
        <begin position="15"/>
        <end position="282"/>
    </location>
</feature>
<feature type="compositionally biased region" description="Low complexity" evidence="2">
    <location>
        <begin position="552"/>
        <end position="562"/>
    </location>
</feature>
<dbReference type="SUPFAM" id="SSF56024">
    <property type="entry name" value="Phospholipase D/nuclease"/>
    <property type="match status" value="1"/>
</dbReference>
<dbReference type="InterPro" id="IPR012461">
    <property type="entry name" value="SACK1"/>
</dbReference>
<protein>
    <submittedName>
        <fullName evidence="4">FA83B protein</fullName>
    </submittedName>
</protein>
<feature type="compositionally biased region" description="Basic and acidic residues" evidence="2">
    <location>
        <begin position="727"/>
        <end position="743"/>
    </location>
</feature>
<comment type="caution">
    <text evidence="4">The sequence shown here is derived from an EMBL/GenBank/DDBJ whole genome shotgun (WGS) entry which is preliminary data.</text>
</comment>
<feature type="region of interest" description="Disordered" evidence="2">
    <location>
        <begin position="850"/>
        <end position="898"/>
    </location>
</feature>
<feature type="non-terminal residue" evidence="4">
    <location>
        <position position="1"/>
    </location>
</feature>
<feature type="region of interest" description="Disordered" evidence="2">
    <location>
        <begin position="687"/>
        <end position="806"/>
    </location>
</feature>
<dbReference type="EMBL" id="JAAWVQ010018015">
    <property type="protein sequence ID" value="MBN3272240.1"/>
    <property type="molecule type" value="Genomic_DNA"/>
</dbReference>
<proteinExistence type="inferred from homology"/>
<evidence type="ECO:0000256" key="1">
    <source>
        <dbReference type="ARBA" id="ARBA00006937"/>
    </source>
</evidence>
<dbReference type="PANTHER" id="PTHR16181:SF29">
    <property type="entry name" value="PROTEIN FAM83A-RELATED"/>
    <property type="match status" value="1"/>
</dbReference>
<feature type="non-terminal residue" evidence="4">
    <location>
        <position position="985"/>
    </location>
</feature>
<evidence type="ECO:0000256" key="2">
    <source>
        <dbReference type="SAM" id="MobiDB-lite"/>
    </source>
</evidence>
<dbReference type="Gene3D" id="3.30.870.10">
    <property type="entry name" value="Endonuclease Chain A"/>
    <property type="match status" value="1"/>
</dbReference>
<feature type="region of interest" description="Disordered" evidence="2">
    <location>
        <begin position="552"/>
        <end position="578"/>
    </location>
</feature>
<feature type="compositionally biased region" description="Low complexity" evidence="2">
    <location>
        <begin position="771"/>
        <end position="783"/>
    </location>
</feature>
<name>A0ABS2XDB2_POLSP</name>
<dbReference type="Proteomes" id="UP001166093">
    <property type="component" value="Unassembled WGS sequence"/>
</dbReference>